<comment type="caution">
    <text evidence="6">The sequence shown here is derived from an EMBL/GenBank/DDBJ whole genome shotgun (WGS) entry which is preliminary data.</text>
</comment>
<dbReference type="PANTHER" id="PTHR30126:SF40">
    <property type="entry name" value="HTH-TYPE TRANSCRIPTIONAL REGULATOR GLTR"/>
    <property type="match status" value="1"/>
</dbReference>
<evidence type="ECO:0000256" key="2">
    <source>
        <dbReference type="ARBA" id="ARBA00023015"/>
    </source>
</evidence>
<proteinExistence type="inferred from homology"/>
<dbReference type="OrthoDB" id="9803735at2"/>
<evidence type="ECO:0000259" key="5">
    <source>
        <dbReference type="PROSITE" id="PS50931"/>
    </source>
</evidence>
<keyword evidence="3" id="KW-0238">DNA-binding</keyword>
<reference evidence="6 7" key="1">
    <citation type="submission" date="2018-09" db="EMBL/GenBank/DDBJ databases">
        <title>Cohnella cavernae sp. nov., isolated from a karst cave.</title>
        <authorList>
            <person name="Zhu H."/>
        </authorList>
    </citation>
    <scope>NUCLEOTIDE SEQUENCE [LARGE SCALE GENOMIC DNA]</scope>
    <source>
        <strain evidence="6 7">K2E09-144</strain>
    </source>
</reference>
<evidence type="ECO:0000313" key="7">
    <source>
        <dbReference type="Proteomes" id="UP000266340"/>
    </source>
</evidence>
<dbReference type="Pfam" id="PF00126">
    <property type="entry name" value="HTH_1"/>
    <property type="match status" value="1"/>
</dbReference>
<protein>
    <submittedName>
        <fullName evidence="6">LysR family transcriptional regulator</fullName>
    </submittedName>
</protein>
<accession>A0A398CWE9</accession>
<dbReference type="Pfam" id="PF03466">
    <property type="entry name" value="LysR_substrate"/>
    <property type="match status" value="1"/>
</dbReference>
<dbReference type="Proteomes" id="UP000266340">
    <property type="component" value="Unassembled WGS sequence"/>
</dbReference>
<dbReference type="InterPro" id="IPR000847">
    <property type="entry name" value="LysR_HTH_N"/>
</dbReference>
<comment type="similarity">
    <text evidence="1">Belongs to the LysR transcriptional regulatory family.</text>
</comment>
<gene>
    <name evidence="6" type="ORF">D3H35_10860</name>
</gene>
<organism evidence="6 7">
    <name type="scientific">Cohnella faecalis</name>
    <dbReference type="NCBI Taxonomy" id="2315694"/>
    <lineage>
        <taxon>Bacteria</taxon>
        <taxon>Bacillati</taxon>
        <taxon>Bacillota</taxon>
        <taxon>Bacilli</taxon>
        <taxon>Bacillales</taxon>
        <taxon>Paenibacillaceae</taxon>
        <taxon>Cohnella</taxon>
    </lineage>
</organism>
<dbReference type="InterPro" id="IPR036390">
    <property type="entry name" value="WH_DNA-bd_sf"/>
</dbReference>
<dbReference type="AlphaFoldDB" id="A0A398CWE9"/>
<dbReference type="PANTHER" id="PTHR30126">
    <property type="entry name" value="HTH-TYPE TRANSCRIPTIONAL REGULATOR"/>
    <property type="match status" value="1"/>
</dbReference>
<dbReference type="EMBL" id="QXJM01000036">
    <property type="protein sequence ID" value="RIE03541.1"/>
    <property type="molecule type" value="Genomic_DNA"/>
</dbReference>
<dbReference type="Gene3D" id="1.10.10.10">
    <property type="entry name" value="Winged helix-like DNA-binding domain superfamily/Winged helix DNA-binding domain"/>
    <property type="match status" value="1"/>
</dbReference>
<keyword evidence="2" id="KW-0805">Transcription regulation</keyword>
<evidence type="ECO:0000256" key="4">
    <source>
        <dbReference type="ARBA" id="ARBA00023163"/>
    </source>
</evidence>
<dbReference type="Gene3D" id="3.40.190.290">
    <property type="match status" value="1"/>
</dbReference>
<dbReference type="PRINTS" id="PR00039">
    <property type="entry name" value="HTHLYSR"/>
</dbReference>
<dbReference type="RefSeq" id="WP_119149245.1">
    <property type="nucleotide sequence ID" value="NZ_JBHSOV010000021.1"/>
</dbReference>
<name>A0A398CWE9_9BACL</name>
<dbReference type="FunFam" id="1.10.10.10:FF:000001">
    <property type="entry name" value="LysR family transcriptional regulator"/>
    <property type="match status" value="1"/>
</dbReference>
<evidence type="ECO:0000256" key="3">
    <source>
        <dbReference type="ARBA" id="ARBA00023125"/>
    </source>
</evidence>
<keyword evidence="4" id="KW-0804">Transcription</keyword>
<dbReference type="InterPro" id="IPR036388">
    <property type="entry name" value="WH-like_DNA-bd_sf"/>
</dbReference>
<sequence>MNLHALKVFHCVARIGNVTKAAEELRISQPAVTQHIRNLEKELGVKLVRPEGRGIRLTFAGNEVYRLAGKITAAEHEIETRVKDLLDGTAGELTIAATYLPATALLPKCIALFKSDNENVNIKVVTGNSKEAFELLVNHRADVAIIGGGWERQHMRWEHLLDDELWFIVPAGHPFANRNVTLEQMMEETFVIREEGSSTRERFLSMCRTFNVRQPKIGMQFNGLQESIKAVSAGYGANVISAMAVQEFVAKGEVARVFVDGVDLKRPIAICTAEDQALTPITEKFVRLVREHLGKPGR</sequence>
<evidence type="ECO:0000313" key="6">
    <source>
        <dbReference type="EMBL" id="RIE03541.1"/>
    </source>
</evidence>
<feature type="domain" description="HTH lysR-type" evidence="5">
    <location>
        <begin position="1"/>
        <end position="58"/>
    </location>
</feature>
<evidence type="ECO:0000256" key="1">
    <source>
        <dbReference type="ARBA" id="ARBA00009437"/>
    </source>
</evidence>
<dbReference type="PROSITE" id="PS50931">
    <property type="entry name" value="HTH_LYSR"/>
    <property type="match status" value="1"/>
</dbReference>
<dbReference type="GO" id="GO:0003700">
    <property type="term" value="F:DNA-binding transcription factor activity"/>
    <property type="evidence" value="ECO:0007669"/>
    <property type="project" value="InterPro"/>
</dbReference>
<dbReference type="SUPFAM" id="SSF46785">
    <property type="entry name" value="Winged helix' DNA-binding domain"/>
    <property type="match status" value="1"/>
</dbReference>
<dbReference type="SUPFAM" id="SSF53850">
    <property type="entry name" value="Periplasmic binding protein-like II"/>
    <property type="match status" value="1"/>
</dbReference>
<dbReference type="InterPro" id="IPR005119">
    <property type="entry name" value="LysR_subst-bd"/>
</dbReference>
<keyword evidence="7" id="KW-1185">Reference proteome</keyword>
<dbReference type="GO" id="GO:0000976">
    <property type="term" value="F:transcription cis-regulatory region binding"/>
    <property type="evidence" value="ECO:0007669"/>
    <property type="project" value="TreeGrafter"/>
</dbReference>